<keyword evidence="2" id="KW-1185">Reference proteome</keyword>
<proteinExistence type="predicted"/>
<protein>
    <submittedName>
        <fullName evidence="1">Uncharacterized protein</fullName>
    </submittedName>
</protein>
<gene>
    <name evidence="1" type="ORF">QWY14_14650</name>
</gene>
<accession>A0ABT8N568</accession>
<sequence>MKKDKTRFKRLLRTRNSEFFQIDLADDDRTAFLLYVDCQDVEKPIDIYLITHFQVSDKSYEEILSFNNDMLSMKPTRHYYMKDLILADREFEYDFPKGMDAIINFINQILRDKYSTLELGMIQNKDFNYLSQD</sequence>
<comment type="caution">
    <text evidence="1">The sequence shown here is derived from an EMBL/GenBank/DDBJ whole genome shotgun (WGS) entry which is preliminary data.</text>
</comment>
<evidence type="ECO:0000313" key="2">
    <source>
        <dbReference type="Proteomes" id="UP001172055"/>
    </source>
</evidence>
<evidence type="ECO:0000313" key="1">
    <source>
        <dbReference type="EMBL" id="MDN7243041.1"/>
    </source>
</evidence>
<dbReference type="Proteomes" id="UP001172055">
    <property type="component" value="Unassembled WGS sequence"/>
</dbReference>
<reference evidence="1 2" key="1">
    <citation type="submission" date="2023-06" db="EMBL/GenBank/DDBJ databases">
        <title>Novel species in genus Planococcus.</title>
        <authorList>
            <person name="Ning S."/>
        </authorList>
    </citation>
    <scope>NUCLEOTIDE SEQUENCE [LARGE SCALE GENOMIC DNA]</scope>
    <source>
        <strain evidence="1 2">N028</strain>
    </source>
</reference>
<name>A0ABT8N568_9BACL</name>
<dbReference type="RefSeq" id="WP_301724599.1">
    <property type="nucleotide sequence ID" value="NZ_JAUJWV010000003.1"/>
</dbReference>
<dbReference type="EMBL" id="JAUJWV010000003">
    <property type="protein sequence ID" value="MDN7243041.1"/>
    <property type="molecule type" value="Genomic_DNA"/>
</dbReference>
<organism evidence="1 2">
    <name type="scientific">Planococcus shixiaomingii</name>
    <dbReference type="NCBI Taxonomy" id="3058393"/>
    <lineage>
        <taxon>Bacteria</taxon>
        <taxon>Bacillati</taxon>
        <taxon>Bacillota</taxon>
        <taxon>Bacilli</taxon>
        <taxon>Bacillales</taxon>
        <taxon>Caryophanaceae</taxon>
        <taxon>Planococcus</taxon>
    </lineage>
</organism>